<dbReference type="EMBL" id="MCBS01017553">
    <property type="protein sequence ID" value="RKF82061.1"/>
    <property type="molecule type" value="Genomic_DNA"/>
</dbReference>
<gene>
    <name evidence="1" type="ORF">GcM1_175010</name>
</gene>
<dbReference type="AlphaFoldDB" id="A0A420J5L6"/>
<name>A0A420J5L6_9PEZI</name>
<proteinExistence type="predicted"/>
<dbReference type="Proteomes" id="UP000285326">
    <property type="component" value="Unassembled WGS sequence"/>
</dbReference>
<evidence type="ECO:0000313" key="2">
    <source>
        <dbReference type="Proteomes" id="UP000285326"/>
    </source>
</evidence>
<accession>A0A420J5L6</accession>
<reference evidence="1 2" key="1">
    <citation type="journal article" date="2018" name="BMC Genomics">
        <title>Comparative genome analyses reveal sequence features reflecting distinct modes of host-adaptation between dicot and monocot powdery mildew.</title>
        <authorList>
            <person name="Wu Y."/>
            <person name="Ma X."/>
            <person name="Pan Z."/>
            <person name="Kale S.D."/>
            <person name="Song Y."/>
            <person name="King H."/>
            <person name="Zhang Q."/>
            <person name="Presley C."/>
            <person name="Deng X."/>
            <person name="Wei C.I."/>
            <person name="Xiao S."/>
        </authorList>
    </citation>
    <scope>NUCLEOTIDE SEQUENCE [LARGE SCALE GENOMIC DNA]</scope>
    <source>
        <strain evidence="1">UMSG1</strain>
    </source>
</reference>
<organism evidence="1 2">
    <name type="scientific">Golovinomyces cichoracearum</name>
    <dbReference type="NCBI Taxonomy" id="62708"/>
    <lineage>
        <taxon>Eukaryota</taxon>
        <taxon>Fungi</taxon>
        <taxon>Dikarya</taxon>
        <taxon>Ascomycota</taxon>
        <taxon>Pezizomycotina</taxon>
        <taxon>Leotiomycetes</taxon>
        <taxon>Erysiphales</taxon>
        <taxon>Erysiphaceae</taxon>
        <taxon>Golovinomyces</taxon>
    </lineage>
</organism>
<protein>
    <submittedName>
        <fullName evidence="1">Uncharacterized protein</fullName>
    </submittedName>
</protein>
<evidence type="ECO:0000313" key="1">
    <source>
        <dbReference type="EMBL" id="RKF82061.1"/>
    </source>
</evidence>
<comment type="caution">
    <text evidence="1">The sequence shown here is derived from an EMBL/GenBank/DDBJ whole genome shotgun (WGS) entry which is preliminary data.</text>
</comment>
<sequence length="125" mass="14447">MIARSLLNACSRESNRGRWINLFRELQLYDGNAIKGPDPRAMWRIEVPDEQGTLPFSSPEYPRVINDASNTSLLPGRKLYLLVIHWDKKFSECHYLGALMHRNNKYIPCINNYSEYVATKSDNTA</sequence>